<name>A0A6P7M7U1_BETSP</name>
<keyword evidence="5" id="KW-1185">Reference proteome</keyword>
<dbReference type="GO" id="GO:0035371">
    <property type="term" value="C:microtubule plus-end"/>
    <property type="evidence" value="ECO:0007669"/>
    <property type="project" value="TreeGrafter"/>
</dbReference>
<organism evidence="5 6">
    <name type="scientific">Betta splendens</name>
    <name type="common">Siamese fighting fish</name>
    <dbReference type="NCBI Taxonomy" id="158456"/>
    <lineage>
        <taxon>Eukaryota</taxon>
        <taxon>Metazoa</taxon>
        <taxon>Chordata</taxon>
        <taxon>Craniata</taxon>
        <taxon>Vertebrata</taxon>
        <taxon>Euteleostomi</taxon>
        <taxon>Actinopterygii</taxon>
        <taxon>Neopterygii</taxon>
        <taxon>Teleostei</taxon>
        <taxon>Neoteleostei</taxon>
        <taxon>Acanthomorphata</taxon>
        <taxon>Anabantaria</taxon>
        <taxon>Anabantiformes</taxon>
        <taxon>Anabantoidei</taxon>
        <taxon>Osphronemidae</taxon>
        <taxon>Betta</taxon>
    </lineage>
</organism>
<gene>
    <name evidence="6" type="primary">slain2</name>
</gene>
<dbReference type="InterPro" id="IPR026179">
    <property type="entry name" value="Slain"/>
</dbReference>
<feature type="region of interest" description="Disordered" evidence="4">
    <location>
        <begin position="520"/>
        <end position="589"/>
    </location>
</feature>
<feature type="compositionally biased region" description="Low complexity" evidence="4">
    <location>
        <begin position="233"/>
        <end position="246"/>
    </location>
</feature>
<evidence type="ECO:0000313" key="6">
    <source>
        <dbReference type="RefSeq" id="XP_029002079.1"/>
    </source>
</evidence>
<feature type="compositionally biased region" description="Low complexity" evidence="4">
    <location>
        <begin position="523"/>
        <end position="541"/>
    </location>
</feature>
<evidence type="ECO:0000256" key="3">
    <source>
        <dbReference type="SAM" id="Coils"/>
    </source>
</evidence>
<feature type="region of interest" description="Disordered" evidence="4">
    <location>
        <begin position="442"/>
        <end position="484"/>
    </location>
</feature>
<evidence type="ECO:0000256" key="4">
    <source>
        <dbReference type="SAM" id="MobiDB-lite"/>
    </source>
</evidence>
<feature type="region of interest" description="Disordered" evidence="4">
    <location>
        <begin position="324"/>
        <end position="411"/>
    </location>
</feature>
<feature type="region of interest" description="Disordered" evidence="4">
    <location>
        <begin position="212"/>
        <end position="247"/>
    </location>
</feature>
<sequence>MEDINSNINADLEVRKLQDLVKKLEQQNEQLRSRSTMLSSSGAMSGNHRPLSAGYDSASLAAGLAGFPGVGFVGAGGYGGLLENSRCLSPRLSYDGISFRRAYECEGASAATSVSAKNSLYSDPAGSCSDEGETSILDEVEILDLEDMDCLNEDEDSWLYEAKLDSPLQKTLSPIVWCRQALDHPSPEMESAKRSLIHRLDLTMSANKRRSLYGSPYNQQGYGSPYSTNAANSPYSSGFNSPSSTPCRVPIVRQQLMPGSAAHQRNPAAERNPPAVSPQSSVDSELSTSEMDEDSVGSSTTYKLNDVTDVQILARMQEESLRQEYAATASRRSSGSSCHSLRRSTFSDQELDAHSLEDEEEAVHPAFHLPSSRFSPSPRHSPRVSPRNSPRSRSPARSMDYGHSRGSPQPIISRLQQPRHSLQGHGHDVQTNVVKSEEKLRRSLPNLTRSSAAAVQAPEPVKNSRSCESNLQVPNGGSPRHQNQSAIPLSCCFGEEGDFIPSPSKLRTPATPSPLALRQPVKATANPSSAASTPTRSLAPPRSGLPRPSASAGGGIPLPRSKLAQPVRRSLPAPRTLSGTGENWREGCY</sequence>
<dbReference type="RefSeq" id="XP_029002079.1">
    <property type="nucleotide sequence ID" value="XM_029146246.3"/>
</dbReference>
<dbReference type="GO" id="GO:0031122">
    <property type="term" value="P:cytoplasmic microtubule organization"/>
    <property type="evidence" value="ECO:0007669"/>
    <property type="project" value="TreeGrafter"/>
</dbReference>
<dbReference type="GO" id="GO:0007020">
    <property type="term" value="P:microtubule nucleation"/>
    <property type="evidence" value="ECO:0007669"/>
    <property type="project" value="TreeGrafter"/>
</dbReference>
<dbReference type="CTD" id="57606"/>
<feature type="compositionally biased region" description="Low complexity" evidence="4">
    <location>
        <begin position="370"/>
        <end position="398"/>
    </location>
</feature>
<proteinExistence type="inferred from homology"/>
<accession>A0A6P7M7U1</accession>
<feature type="region of interest" description="Disordered" evidence="4">
    <location>
        <begin position="259"/>
        <end position="302"/>
    </location>
</feature>
<feature type="coiled-coil region" evidence="3">
    <location>
        <begin position="7"/>
        <end position="41"/>
    </location>
</feature>
<keyword evidence="2 3" id="KW-0175">Coiled coil</keyword>
<dbReference type="Proteomes" id="UP000515150">
    <property type="component" value="Chromosome 4"/>
</dbReference>
<dbReference type="PANTHER" id="PTHR22406">
    <property type="entry name" value="NASCENT POLYPEPTIDE-ASSOCIATED COMPLEX SUBUNIT ALPHA, MUSCLE-SPECIFIC FORM"/>
    <property type="match status" value="1"/>
</dbReference>
<evidence type="ECO:0000256" key="1">
    <source>
        <dbReference type="ARBA" id="ARBA00006652"/>
    </source>
</evidence>
<comment type="similarity">
    <text evidence="1">Belongs to the SLAIN motif-containing family.</text>
</comment>
<feature type="compositionally biased region" description="Low complexity" evidence="4">
    <location>
        <begin position="330"/>
        <end position="339"/>
    </location>
</feature>
<reference evidence="6" key="1">
    <citation type="submission" date="2025-08" db="UniProtKB">
        <authorList>
            <consortium name="RefSeq"/>
        </authorList>
    </citation>
    <scope>IDENTIFICATION</scope>
</reference>
<feature type="compositionally biased region" description="Polar residues" evidence="4">
    <location>
        <begin position="463"/>
        <end position="484"/>
    </location>
</feature>
<dbReference type="AlphaFoldDB" id="A0A6P7M7U1"/>
<protein>
    <submittedName>
        <fullName evidence="6">SLAIN motif-containing protein 2 isoform X5</fullName>
    </submittedName>
</protein>
<dbReference type="Pfam" id="PF15301">
    <property type="entry name" value="SLAIN"/>
    <property type="match status" value="1"/>
</dbReference>
<feature type="compositionally biased region" description="Polar residues" evidence="4">
    <location>
        <begin position="277"/>
        <end position="289"/>
    </location>
</feature>
<dbReference type="PANTHER" id="PTHR22406:SF4">
    <property type="entry name" value="SLAIN MOTIF-CONTAINING PROTEIN 2"/>
    <property type="match status" value="1"/>
</dbReference>
<evidence type="ECO:0000256" key="2">
    <source>
        <dbReference type="ARBA" id="ARBA00023054"/>
    </source>
</evidence>
<dbReference type="GeneID" id="114853182"/>
<feature type="compositionally biased region" description="Polar residues" evidence="4">
    <location>
        <begin position="216"/>
        <end position="232"/>
    </location>
</feature>
<evidence type="ECO:0000313" key="5">
    <source>
        <dbReference type="Proteomes" id="UP000515150"/>
    </source>
</evidence>
<dbReference type="GO" id="GO:0031116">
    <property type="term" value="P:positive regulation of microtubule polymerization"/>
    <property type="evidence" value="ECO:0007669"/>
    <property type="project" value="TreeGrafter"/>
</dbReference>